<proteinExistence type="predicted"/>
<name>A0A4C1U7P7_EUMVA</name>
<reference evidence="2 3" key="1">
    <citation type="journal article" date="2019" name="Commun. Biol.">
        <title>The bagworm genome reveals a unique fibroin gene that provides high tensile strength.</title>
        <authorList>
            <person name="Kono N."/>
            <person name="Nakamura H."/>
            <person name="Ohtoshi R."/>
            <person name="Tomita M."/>
            <person name="Numata K."/>
            <person name="Arakawa K."/>
        </authorList>
    </citation>
    <scope>NUCLEOTIDE SEQUENCE [LARGE SCALE GENOMIC DNA]</scope>
</reference>
<sequence length="120" mass="13359">MRAAGLSAKIHASARPPPAARAQMLRRRKRAGYGERGKPPHRVRPCEGCPNLMVCHIPVCFDHTAHGIDVFVVHSGERATITKLVTEYDSTAVKFCKPVINSRLAWCFVTKGVRSRARLR</sequence>
<gene>
    <name evidence="2" type="ORF">EVAR_11921_1</name>
</gene>
<evidence type="ECO:0000313" key="2">
    <source>
        <dbReference type="EMBL" id="GBP22405.1"/>
    </source>
</evidence>
<comment type="caution">
    <text evidence="2">The sequence shown here is derived from an EMBL/GenBank/DDBJ whole genome shotgun (WGS) entry which is preliminary data.</text>
</comment>
<feature type="region of interest" description="Disordered" evidence="1">
    <location>
        <begin position="1"/>
        <end position="41"/>
    </location>
</feature>
<dbReference type="EMBL" id="BGZK01000139">
    <property type="protein sequence ID" value="GBP22405.1"/>
    <property type="molecule type" value="Genomic_DNA"/>
</dbReference>
<evidence type="ECO:0000256" key="1">
    <source>
        <dbReference type="SAM" id="MobiDB-lite"/>
    </source>
</evidence>
<evidence type="ECO:0000313" key="3">
    <source>
        <dbReference type="Proteomes" id="UP000299102"/>
    </source>
</evidence>
<accession>A0A4C1U7P7</accession>
<dbReference type="Proteomes" id="UP000299102">
    <property type="component" value="Unassembled WGS sequence"/>
</dbReference>
<organism evidence="2 3">
    <name type="scientific">Eumeta variegata</name>
    <name type="common">Bagworm moth</name>
    <name type="synonym">Eumeta japonica</name>
    <dbReference type="NCBI Taxonomy" id="151549"/>
    <lineage>
        <taxon>Eukaryota</taxon>
        <taxon>Metazoa</taxon>
        <taxon>Ecdysozoa</taxon>
        <taxon>Arthropoda</taxon>
        <taxon>Hexapoda</taxon>
        <taxon>Insecta</taxon>
        <taxon>Pterygota</taxon>
        <taxon>Neoptera</taxon>
        <taxon>Endopterygota</taxon>
        <taxon>Lepidoptera</taxon>
        <taxon>Glossata</taxon>
        <taxon>Ditrysia</taxon>
        <taxon>Tineoidea</taxon>
        <taxon>Psychidae</taxon>
        <taxon>Oiketicinae</taxon>
        <taxon>Eumeta</taxon>
    </lineage>
</organism>
<dbReference type="AlphaFoldDB" id="A0A4C1U7P7"/>
<keyword evidence="3" id="KW-1185">Reference proteome</keyword>
<protein>
    <submittedName>
        <fullName evidence="2">Uncharacterized protein</fullName>
    </submittedName>
</protein>
<dbReference type="OrthoDB" id="1470350at2759"/>